<dbReference type="PIRSF" id="PIRSF006294">
    <property type="entry name" value="PEP_crbxkin"/>
    <property type="match status" value="1"/>
</dbReference>
<dbReference type="Gene3D" id="3.40.449.10">
    <property type="entry name" value="Phosphoenolpyruvate Carboxykinase, domain 1"/>
    <property type="match status" value="1"/>
</dbReference>
<dbReference type="SUPFAM" id="SSF53795">
    <property type="entry name" value="PEP carboxykinase-like"/>
    <property type="match status" value="1"/>
</dbReference>
<gene>
    <name evidence="11" type="ORF">RNJ44_04454</name>
</gene>
<accession>A0ABR4NV21</accession>
<evidence type="ECO:0000256" key="3">
    <source>
        <dbReference type="ARBA" id="ARBA00012363"/>
    </source>
</evidence>
<dbReference type="InterPro" id="IPR001272">
    <property type="entry name" value="PEP_carboxykinase_ATP"/>
</dbReference>
<dbReference type="EC" id="4.1.1.49" evidence="3"/>
<evidence type="ECO:0000256" key="4">
    <source>
        <dbReference type="ARBA" id="ARBA00021932"/>
    </source>
</evidence>
<organism evidence="11 12">
    <name type="scientific">Nakaseomyces bracarensis</name>
    <dbReference type="NCBI Taxonomy" id="273131"/>
    <lineage>
        <taxon>Eukaryota</taxon>
        <taxon>Fungi</taxon>
        <taxon>Dikarya</taxon>
        <taxon>Ascomycota</taxon>
        <taxon>Saccharomycotina</taxon>
        <taxon>Saccharomycetes</taxon>
        <taxon>Saccharomycetales</taxon>
        <taxon>Saccharomycetaceae</taxon>
        <taxon>Nakaseomyces</taxon>
    </lineage>
</organism>
<comment type="pathway">
    <text evidence="1">Carbohydrate biosynthesis; gluconeogenesis.</text>
</comment>
<dbReference type="PANTHER" id="PTHR30031:SF0">
    <property type="entry name" value="PHOSPHOENOLPYRUVATE CARBOXYKINASE (ATP)"/>
    <property type="match status" value="1"/>
</dbReference>
<dbReference type="NCBIfam" id="NF006820">
    <property type="entry name" value="PRK09344.1-2"/>
    <property type="match status" value="1"/>
</dbReference>
<evidence type="ECO:0000256" key="8">
    <source>
        <dbReference type="ARBA" id="ARBA00022840"/>
    </source>
</evidence>
<evidence type="ECO:0000256" key="10">
    <source>
        <dbReference type="ARBA" id="ARBA00047371"/>
    </source>
</evidence>
<evidence type="ECO:0000256" key="6">
    <source>
        <dbReference type="ARBA" id="ARBA00022741"/>
    </source>
</evidence>
<dbReference type="NCBIfam" id="NF006821">
    <property type="entry name" value="PRK09344.1-3"/>
    <property type="match status" value="1"/>
</dbReference>
<dbReference type="CDD" id="cd00484">
    <property type="entry name" value="PEPCK_ATP"/>
    <property type="match status" value="1"/>
</dbReference>
<dbReference type="InterPro" id="IPR013035">
    <property type="entry name" value="PEP_carboxykinase_C"/>
</dbReference>
<name>A0ABR4NV21_9SACH</name>
<keyword evidence="12" id="KW-1185">Reference proteome</keyword>
<comment type="caution">
    <text evidence="11">The sequence shown here is derived from an EMBL/GenBank/DDBJ whole genome shotgun (WGS) entry which is preliminary data.</text>
</comment>
<dbReference type="InterPro" id="IPR008210">
    <property type="entry name" value="PEP_carboxykinase_N"/>
</dbReference>
<dbReference type="EMBL" id="JBEVYD010000005">
    <property type="protein sequence ID" value="KAL3232538.1"/>
    <property type="molecule type" value="Genomic_DNA"/>
</dbReference>
<sequence length="569" mass="63665">MYKPRYLYINRISRLFITPYIRHFTMPSKASVATNSVEERIRRELGLSKEVTVIRRNAPAAILYEDGLKEKKTVISDAGALIAYSGDKTGRSPKDKRIVEEETSKDNVWWGPVNKPCSEKTWAINRERAADYLRTRETLYVVDAFAGWDPKYRIKVRVVCARAYHALFMTNMLIRPTEEELANFGEPDFTVWNAGQFPANALTQDMTSKTTIEINFKAMEMVILGTEYAGEMKKGIFTVMFYLMPIHHNVLTLHSSCNQGIEKGDVTLFFGLSGTGKTTLSADPHRLLIGDDEHCWSDEGVFNIEGGCYAKCINLSREKEPEIFDAIRYGSVLENVIYDKESHKVDYDDSSITENTRCAYPIDFIPSAKIPCLADQHPKNIILLTCDASGVLPPVSKLTPEQVMYHFISGYTSKMAGTEQGVTEPEPTFSSCFGQPFLSLHPMKYATMLAEKMHEHSANAWLINTGWTGSSYVSGGKRCALKYTRAILDAIHDGSLAQAEYETLPVFNLQTPKTVSGVPSELLNPAKNWSEGEAKYTSSVSKLAGLFVENFKTYQDKATADVLAAGPQL</sequence>
<dbReference type="Pfam" id="PF01293">
    <property type="entry name" value="PEPCK_ATP"/>
    <property type="match status" value="1"/>
</dbReference>
<dbReference type="PROSITE" id="PS00532">
    <property type="entry name" value="PEPCK_ATP"/>
    <property type="match status" value="1"/>
</dbReference>
<comment type="catalytic activity">
    <reaction evidence="10">
        <text>oxaloacetate + ATP = phosphoenolpyruvate + ADP + CO2</text>
        <dbReference type="Rhea" id="RHEA:18617"/>
        <dbReference type="ChEBI" id="CHEBI:16452"/>
        <dbReference type="ChEBI" id="CHEBI:16526"/>
        <dbReference type="ChEBI" id="CHEBI:30616"/>
        <dbReference type="ChEBI" id="CHEBI:58702"/>
        <dbReference type="ChEBI" id="CHEBI:456216"/>
        <dbReference type="EC" id="4.1.1.49"/>
    </reaction>
</comment>
<keyword evidence="7" id="KW-0210">Decarboxylase</keyword>
<dbReference type="HAMAP" id="MF_00453">
    <property type="entry name" value="PEPCK_ATP"/>
    <property type="match status" value="1"/>
</dbReference>
<reference evidence="11 12" key="1">
    <citation type="submission" date="2024-05" db="EMBL/GenBank/DDBJ databases">
        <title>Long read based assembly of the Candida bracarensis genome reveals expanded adhesin content.</title>
        <authorList>
            <person name="Marcet-Houben M."/>
            <person name="Ksiezopolska E."/>
            <person name="Gabaldon T."/>
        </authorList>
    </citation>
    <scope>NUCLEOTIDE SEQUENCE [LARGE SCALE GENOMIC DNA]</scope>
    <source>
        <strain evidence="11 12">CBM6</strain>
    </source>
</reference>
<dbReference type="InterPro" id="IPR015994">
    <property type="entry name" value="PEPCK_ATP_CS"/>
</dbReference>
<keyword evidence="9" id="KW-0456">Lyase</keyword>
<dbReference type="NCBIfam" id="TIGR00224">
    <property type="entry name" value="pckA"/>
    <property type="match status" value="1"/>
</dbReference>
<dbReference type="PANTHER" id="PTHR30031">
    <property type="entry name" value="PHOSPHOENOLPYRUVATE CARBOXYKINASE ATP"/>
    <property type="match status" value="1"/>
</dbReference>
<evidence type="ECO:0000256" key="1">
    <source>
        <dbReference type="ARBA" id="ARBA00004742"/>
    </source>
</evidence>
<dbReference type="Gene3D" id="3.90.228.20">
    <property type="match status" value="1"/>
</dbReference>
<comment type="similarity">
    <text evidence="2">Belongs to the phosphoenolpyruvate carboxykinase (ATP) family.</text>
</comment>
<evidence type="ECO:0000256" key="7">
    <source>
        <dbReference type="ARBA" id="ARBA00022793"/>
    </source>
</evidence>
<keyword evidence="8" id="KW-0067">ATP-binding</keyword>
<evidence type="ECO:0000313" key="12">
    <source>
        <dbReference type="Proteomes" id="UP001623330"/>
    </source>
</evidence>
<protein>
    <recommendedName>
        <fullName evidence="4">Phosphoenolpyruvate carboxykinase (ATP)</fullName>
        <ecNumber evidence="3">4.1.1.49</ecNumber>
    </recommendedName>
</protein>
<dbReference type="Proteomes" id="UP001623330">
    <property type="component" value="Unassembled WGS sequence"/>
</dbReference>
<evidence type="ECO:0000256" key="5">
    <source>
        <dbReference type="ARBA" id="ARBA00022432"/>
    </source>
</evidence>
<proteinExistence type="inferred from homology"/>
<keyword evidence="6" id="KW-0547">Nucleotide-binding</keyword>
<evidence type="ECO:0000256" key="2">
    <source>
        <dbReference type="ARBA" id="ARBA00006052"/>
    </source>
</evidence>
<dbReference type="SUPFAM" id="SSF68923">
    <property type="entry name" value="PEP carboxykinase N-terminal domain"/>
    <property type="match status" value="1"/>
</dbReference>
<evidence type="ECO:0000256" key="9">
    <source>
        <dbReference type="ARBA" id="ARBA00023239"/>
    </source>
</evidence>
<keyword evidence="5" id="KW-0312">Gluconeogenesis</keyword>
<dbReference type="Gene3D" id="2.170.8.10">
    <property type="entry name" value="Phosphoenolpyruvate Carboxykinase, domain 2"/>
    <property type="match status" value="1"/>
</dbReference>
<evidence type="ECO:0000313" key="11">
    <source>
        <dbReference type="EMBL" id="KAL3232538.1"/>
    </source>
</evidence>